<evidence type="ECO:0000313" key="6">
    <source>
        <dbReference type="EMBL" id="GGO37460.1"/>
    </source>
</evidence>
<comment type="caution">
    <text evidence="6">The sequence shown here is derived from an EMBL/GenBank/DDBJ whole genome shotgun (WGS) entry which is preliminary data.</text>
</comment>
<dbReference type="InterPro" id="IPR058163">
    <property type="entry name" value="LysR-type_TF_proteobact-type"/>
</dbReference>
<evidence type="ECO:0000256" key="3">
    <source>
        <dbReference type="ARBA" id="ARBA00023125"/>
    </source>
</evidence>
<dbReference type="Proteomes" id="UP000598196">
    <property type="component" value="Unassembled WGS sequence"/>
</dbReference>
<name>A0A917YMK3_9RHOB</name>
<gene>
    <name evidence="6" type="ORF">GCM10010991_33130</name>
</gene>
<feature type="domain" description="HTH lysR-type" evidence="5">
    <location>
        <begin position="1"/>
        <end position="59"/>
    </location>
</feature>
<dbReference type="InterPro" id="IPR036390">
    <property type="entry name" value="WH_DNA-bd_sf"/>
</dbReference>
<proteinExistence type="inferred from homology"/>
<keyword evidence="4" id="KW-0804">Transcription</keyword>
<accession>A0A917YMK3</accession>
<dbReference type="InterPro" id="IPR036388">
    <property type="entry name" value="WH-like_DNA-bd_sf"/>
</dbReference>
<dbReference type="GO" id="GO:0003677">
    <property type="term" value="F:DNA binding"/>
    <property type="evidence" value="ECO:0007669"/>
    <property type="project" value="UniProtKB-KW"/>
</dbReference>
<sequence>MDKLSMMQAFCRIVDRGSFARASEDLGVSAALLSREIRSLEDSLGTTLITRTTRRMSLTEAGRMYYDEAKGILDAVLRVEDHIREQASAVKGHLRINAPSSFGQLVVAPILPAFFRRHPDLRVSLTLDDRVVDMVEGGFDLTLRIRSSLKDSTLRARKIGSVQVGIYAAPEYLAAHGTPKTPADLSGHDIVGYLLSEHLTNWDLLGPVGQCSVSVNPKVRVGSSLILRELLIAGCGIGILPDFISRDPEASGSLVRILRDHHLPPREIWAVSASSLGRDVRIAAFLDHLEQALSGSPPTA</sequence>
<dbReference type="InterPro" id="IPR005119">
    <property type="entry name" value="LysR_subst-bd"/>
</dbReference>
<dbReference type="RefSeq" id="WP_146287900.1">
    <property type="nucleotide sequence ID" value="NZ_BMLP01000009.1"/>
</dbReference>
<dbReference type="Pfam" id="PF00126">
    <property type="entry name" value="HTH_1"/>
    <property type="match status" value="1"/>
</dbReference>
<organism evidence="6 7">
    <name type="scientific">Gemmobacter aquaticus</name>
    <dbReference type="NCBI Taxonomy" id="490185"/>
    <lineage>
        <taxon>Bacteria</taxon>
        <taxon>Pseudomonadati</taxon>
        <taxon>Pseudomonadota</taxon>
        <taxon>Alphaproteobacteria</taxon>
        <taxon>Rhodobacterales</taxon>
        <taxon>Paracoccaceae</taxon>
        <taxon>Gemmobacter</taxon>
    </lineage>
</organism>
<evidence type="ECO:0000256" key="4">
    <source>
        <dbReference type="ARBA" id="ARBA00023163"/>
    </source>
</evidence>
<dbReference type="GO" id="GO:0003700">
    <property type="term" value="F:DNA-binding transcription factor activity"/>
    <property type="evidence" value="ECO:0007669"/>
    <property type="project" value="InterPro"/>
</dbReference>
<dbReference type="SUPFAM" id="SSF53850">
    <property type="entry name" value="Periplasmic binding protein-like II"/>
    <property type="match status" value="1"/>
</dbReference>
<dbReference type="EMBL" id="BMLP01000009">
    <property type="protein sequence ID" value="GGO37460.1"/>
    <property type="molecule type" value="Genomic_DNA"/>
</dbReference>
<reference evidence="6 7" key="1">
    <citation type="journal article" date="2014" name="Int. J. Syst. Evol. Microbiol.">
        <title>Complete genome sequence of Corynebacterium casei LMG S-19264T (=DSM 44701T), isolated from a smear-ripened cheese.</title>
        <authorList>
            <consortium name="US DOE Joint Genome Institute (JGI-PGF)"/>
            <person name="Walter F."/>
            <person name="Albersmeier A."/>
            <person name="Kalinowski J."/>
            <person name="Ruckert C."/>
        </authorList>
    </citation>
    <scope>NUCLEOTIDE SEQUENCE [LARGE SCALE GENOMIC DNA]</scope>
    <source>
        <strain evidence="6 7">CGMCC 1.7029</strain>
    </source>
</reference>
<dbReference type="InterPro" id="IPR000847">
    <property type="entry name" value="LysR_HTH_N"/>
</dbReference>
<evidence type="ECO:0000256" key="2">
    <source>
        <dbReference type="ARBA" id="ARBA00023015"/>
    </source>
</evidence>
<dbReference type="CDD" id="cd08422">
    <property type="entry name" value="PBP2_CrgA_like"/>
    <property type="match status" value="1"/>
</dbReference>
<evidence type="ECO:0000256" key="1">
    <source>
        <dbReference type="ARBA" id="ARBA00009437"/>
    </source>
</evidence>
<dbReference type="SUPFAM" id="SSF46785">
    <property type="entry name" value="Winged helix' DNA-binding domain"/>
    <property type="match status" value="1"/>
</dbReference>
<evidence type="ECO:0000313" key="7">
    <source>
        <dbReference type="Proteomes" id="UP000598196"/>
    </source>
</evidence>
<dbReference type="FunFam" id="1.10.10.10:FF:000001">
    <property type="entry name" value="LysR family transcriptional regulator"/>
    <property type="match status" value="1"/>
</dbReference>
<dbReference type="PROSITE" id="PS50931">
    <property type="entry name" value="HTH_LYSR"/>
    <property type="match status" value="1"/>
</dbReference>
<keyword evidence="3" id="KW-0238">DNA-binding</keyword>
<keyword evidence="2" id="KW-0805">Transcription regulation</keyword>
<dbReference type="AlphaFoldDB" id="A0A917YMK3"/>
<evidence type="ECO:0000259" key="5">
    <source>
        <dbReference type="PROSITE" id="PS50931"/>
    </source>
</evidence>
<keyword evidence="7" id="KW-1185">Reference proteome</keyword>
<dbReference type="PANTHER" id="PTHR30537:SF5">
    <property type="entry name" value="HTH-TYPE TRANSCRIPTIONAL ACTIVATOR TTDR-RELATED"/>
    <property type="match status" value="1"/>
</dbReference>
<dbReference type="PANTHER" id="PTHR30537">
    <property type="entry name" value="HTH-TYPE TRANSCRIPTIONAL REGULATOR"/>
    <property type="match status" value="1"/>
</dbReference>
<dbReference type="OrthoDB" id="9813056at2"/>
<dbReference type="Gene3D" id="3.40.190.290">
    <property type="match status" value="1"/>
</dbReference>
<dbReference type="Gene3D" id="1.10.10.10">
    <property type="entry name" value="Winged helix-like DNA-binding domain superfamily/Winged helix DNA-binding domain"/>
    <property type="match status" value="1"/>
</dbReference>
<protein>
    <submittedName>
        <fullName evidence="6">LysR family transcriptional regulator</fullName>
    </submittedName>
</protein>
<comment type="similarity">
    <text evidence="1">Belongs to the LysR transcriptional regulatory family.</text>
</comment>
<dbReference type="Pfam" id="PF03466">
    <property type="entry name" value="LysR_substrate"/>
    <property type="match status" value="1"/>
</dbReference>